<dbReference type="AlphaFoldDB" id="A0A0M9A993"/>
<sequence>MCLVVGLFASTDRQRTTSTPLTSTLALALALTPALVGTSSSACPLCPSVATYIHPRKMNVILKISGNIRHLGSEAQSTELTSQFLTILFTPGTDIATVNKIKRFYCLIELHFTPKYNALAKSKIPPAKALNCPMCTISHKTLPSAASWPGQKNETRGLPIRKRSDMGMAAKSFSRDIGKQNETLEIEERSSKMGGGGDKKKKGKKERKKE</sequence>
<keyword evidence="3" id="KW-1185">Reference proteome</keyword>
<evidence type="ECO:0000256" key="1">
    <source>
        <dbReference type="SAM" id="MobiDB-lite"/>
    </source>
</evidence>
<organism evidence="2 3">
    <name type="scientific">Melipona quadrifasciata</name>
    <dbReference type="NCBI Taxonomy" id="166423"/>
    <lineage>
        <taxon>Eukaryota</taxon>
        <taxon>Metazoa</taxon>
        <taxon>Ecdysozoa</taxon>
        <taxon>Arthropoda</taxon>
        <taxon>Hexapoda</taxon>
        <taxon>Insecta</taxon>
        <taxon>Pterygota</taxon>
        <taxon>Neoptera</taxon>
        <taxon>Endopterygota</taxon>
        <taxon>Hymenoptera</taxon>
        <taxon>Apocrita</taxon>
        <taxon>Aculeata</taxon>
        <taxon>Apoidea</taxon>
        <taxon>Anthophila</taxon>
        <taxon>Apidae</taxon>
        <taxon>Melipona</taxon>
    </lineage>
</organism>
<feature type="region of interest" description="Disordered" evidence="1">
    <location>
        <begin position="163"/>
        <end position="210"/>
    </location>
</feature>
<feature type="compositionally biased region" description="Basic residues" evidence="1">
    <location>
        <begin position="199"/>
        <end position="210"/>
    </location>
</feature>
<dbReference type="Proteomes" id="UP000053105">
    <property type="component" value="Unassembled WGS sequence"/>
</dbReference>
<evidence type="ECO:0000313" key="2">
    <source>
        <dbReference type="EMBL" id="KOX79820.1"/>
    </source>
</evidence>
<accession>A0A0M9A993</accession>
<evidence type="ECO:0000313" key="3">
    <source>
        <dbReference type="Proteomes" id="UP000053105"/>
    </source>
</evidence>
<dbReference type="EMBL" id="KQ435710">
    <property type="protein sequence ID" value="KOX79820.1"/>
    <property type="molecule type" value="Genomic_DNA"/>
</dbReference>
<gene>
    <name evidence="2" type="ORF">WN51_11431</name>
</gene>
<proteinExistence type="predicted"/>
<name>A0A0M9A993_9HYME</name>
<protein>
    <submittedName>
        <fullName evidence="2">Uncharacterized protein</fullName>
    </submittedName>
</protein>
<reference evidence="2 3" key="1">
    <citation type="submission" date="2015-07" db="EMBL/GenBank/DDBJ databases">
        <title>The genome of Melipona quadrifasciata.</title>
        <authorList>
            <person name="Pan H."/>
            <person name="Kapheim K."/>
        </authorList>
    </citation>
    <scope>NUCLEOTIDE SEQUENCE [LARGE SCALE GENOMIC DNA]</scope>
    <source>
        <strain evidence="2">0111107301</strain>
        <tissue evidence="2">Whole body</tissue>
    </source>
</reference>